<name>A0A401VV05_STREY</name>
<organism evidence="1 2">
    <name type="scientific">Streptomyces paromomycinus</name>
    <name type="common">Streptomyces rimosus subsp. paromomycinus</name>
    <dbReference type="NCBI Taxonomy" id="92743"/>
    <lineage>
        <taxon>Bacteria</taxon>
        <taxon>Bacillati</taxon>
        <taxon>Actinomycetota</taxon>
        <taxon>Actinomycetes</taxon>
        <taxon>Kitasatosporales</taxon>
        <taxon>Streptomycetaceae</taxon>
        <taxon>Streptomyces</taxon>
    </lineage>
</organism>
<dbReference type="AlphaFoldDB" id="A0A401VV05"/>
<dbReference type="EMBL" id="BHZD01000001">
    <property type="protein sequence ID" value="GCD40871.1"/>
    <property type="molecule type" value="Genomic_DNA"/>
</dbReference>
<evidence type="ECO:0000313" key="1">
    <source>
        <dbReference type="EMBL" id="GCD40871.1"/>
    </source>
</evidence>
<comment type="caution">
    <text evidence="1">The sequence shown here is derived from an EMBL/GenBank/DDBJ whole genome shotgun (WGS) entry which is preliminary data.</text>
</comment>
<reference evidence="1 2" key="1">
    <citation type="submission" date="2018-11" db="EMBL/GenBank/DDBJ databases">
        <title>Whole genome sequence of Streptomyces paromomycinus NBRC 15454(T).</title>
        <authorList>
            <person name="Komaki H."/>
            <person name="Tamura T."/>
        </authorList>
    </citation>
    <scope>NUCLEOTIDE SEQUENCE [LARGE SCALE GENOMIC DNA]</scope>
    <source>
        <strain evidence="1 2">NBRC 15454</strain>
    </source>
</reference>
<sequence>MRRRLGNLADRLGRRELALIVIGAVVSPVAAKIVDALL</sequence>
<keyword evidence="2" id="KW-1185">Reference proteome</keyword>
<evidence type="ECO:0000313" key="2">
    <source>
        <dbReference type="Proteomes" id="UP000286746"/>
    </source>
</evidence>
<dbReference type="Proteomes" id="UP000286746">
    <property type="component" value="Unassembled WGS sequence"/>
</dbReference>
<accession>A0A401VV05</accession>
<protein>
    <submittedName>
        <fullName evidence="1">Uncharacterized protein</fullName>
    </submittedName>
</protein>
<proteinExistence type="predicted"/>
<gene>
    <name evidence="1" type="ORF">GKJPGBOP_00524</name>
</gene>